<comment type="caution">
    <text evidence="1">The sequence shown here is derived from an EMBL/GenBank/DDBJ whole genome shotgun (WGS) entry which is preliminary data.</text>
</comment>
<organism evidence="1 2">
    <name type="scientific">Caerostris extrusa</name>
    <name type="common">Bark spider</name>
    <name type="synonym">Caerostris bankana</name>
    <dbReference type="NCBI Taxonomy" id="172846"/>
    <lineage>
        <taxon>Eukaryota</taxon>
        <taxon>Metazoa</taxon>
        <taxon>Ecdysozoa</taxon>
        <taxon>Arthropoda</taxon>
        <taxon>Chelicerata</taxon>
        <taxon>Arachnida</taxon>
        <taxon>Araneae</taxon>
        <taxon>Araneomorphae</taxon>
        <taxon>Entelegynae</taxon>
        <taxon>Araneoidea</taxon>
        <taxon>Araneidae</taxon>
        <taxon>Caerostris</taxon>
    </lineage>
</organism>
<evidence type="ECO:0000313" key="2">
    <source>
        <dbReference type="Proteomes" id="UP001054945"/>
    </source>
</evidence>
<reference evidence="1 2" key="1">
    <citation type="submission" date="2021-06" db="EMBL/GenBank/DDBJ databases">
        <title>Caerostris extrusa draft genome.</title>
        <authorList>
            <person name="Kono N."/>
            <person name="Arakawa K."/>
        </authorList>
    </citation>
    <scope>NUCLEOTIDE SEQUENCE [LARGE SCALE GENOMIC DNA]</scope>
</reference>
<dbReference type="AlphaFoldDB" id="A0AAV4VLU3"/>
<name>A0AAV4VLU3_CAEEX</name>
<dbReference type="Proteomes" id="UP001054945">
    <property type="component" value="Unassembled WGS sequence"/>
</dbReference>
<proteinExistence type="predicted"/>
<sequence>MSRVMECAIDICPLELPNHHLPPSQNPGCFLLFFPLVPLQYEEITINRDVKSDNNSFWCYFKDCFLVVLFLSMCRICYRIRTEEIKLITDTSIYVICSKKIRF</sequence>
<protein>
    <submittedName>
        <fullName evidence="1">Uncharacterized protein</fullName>
    </submittedName>
</protein>
<accession>A0AAV4VLU3</accession>
<dbReference type="EMBL" id="BPLR01014767">
    <property type="protein sequence ID" value="GIY71202.1"/>
    <property type="molecule type" value="Genomic_DNA"/>
</dbReference>
<evidence type="ECO:0000313" key="1">
    <source>
        <dbReference type="EMBL" id="GIY71202.1"/>
    </source>
</evidence>
<keyword evidence="2" id="KW-1185">Reference proteome</keyword>
<gene>
    <name evidence="1" type="ORF">CEXT_300731</name>
</gene>